<sequence>MKNGSVDEKQMIEVYEEPMTALQRFYQWVIDSPPLLEIKPPVSDLGAFLSTHAIDSSHTYNGNPRLGFLYQHLCEQVIEASPDYSVKYDEIQINVEGRTLGAIDFILEKESNQKLQHWEVAIKFYLLHEQTWFGPNSHDQLDKKLNRMLTHQLGMSSSTAFVEQYPEIDVDSKHLLMQGRLYTNPFFEQNVPTKCLGYDINPSQVNGYWCYQNQAHLITEVLYPLTKEQWAAGTDDFSDEPITEFGDRFVHGQTKSGQFWFVMPQSWPHG</sequence>
<reference evidence="1 2" key="1">
    <citation type="submission" date="2016-10" db="EMBL/GenBank/DDBJ databases">
        <title>The High Quality Genome of Vibrio splendidus K08M4.</title>
        <authorList>
            <person name="Wendling C."/>
            <person name="Chibani C.M."/>
            <person name="Hertel R."/>
            <person name="Sproer C."/>
            <person name="Bunk B."/>
            <person name="Overmann J."/>
            <person name="Roth O."/>
            <person name="Liesegang H."/>
        </authorList>
    </citation>
    <scope>NUCLEOTIDE SEQUENCE [LARGE SCALE GENOMIC DNA]</scope>
    <source>
        <strain evidence="1 2">K08M4</strain>
    </source>
</reference>
<keyword evidence="2" id="KW-1185">Reference proteome</keyword>
<dbReference type="AlphaFoldDB" id="A0AA34TQ11"/>
<name>A0AA34TQ11_9VIBR</name>
<dbReference type="KEGG" id="vsy:K08M4_21310"/>
<dbReference type="Proteomes" id="UP000194136">
    <property type="component" value="Chromosome 1"/>
</dbReference>
<dbReference type="Pfam" id="PF08907">
    <property type="entry name" value="DUF1853"/>
    <property type="match status" value="1"/>
</dbReference>
<organism evidence="1 2">
    <name type="scientific">Vibrio syngnathi</name>
    <dbReference type="NCBI Taxonomy" id="3034029"/>
    <lineage>
        <taxon>Bacteria</taxon>
        <taxon>Pseudomonadati</taxon>
        <taxon>Pseudomonadota</taxon>
        <taxon>Gammaproteobacteria</taxon>
        <taxon>Vibrionales</taxon>
        <taxon>Vibrionaceae</taxon>
        <taxon>Vibrio</taxon>
    </lineage>
</organism>
<dbReference type="EMBL" id="CP017916">
    <property type="protein sequence ID" value="ARP38864.1"/>
    <property type="molecule type" value="Genomic_DNA"/>
</dbReference>
<evidence type="ECO:0000313" key="1">
    <source>
        <dbReference type="EMBL" id="ARP38864.1"/>
    </source>
</evidence>
<gene>
    <name evidence="1" type="ORF">K08M4_21310</name>
</gene>
<proteinExistence type="predicted"/>
<accession>A0AA34TQ11</accession>
<protein>
    <recommendedName>
        <fullName evidence="3">Type II citrate synthase</fullName>
    </recommendedName>
</protein>
<evidence type="ECO:0008006" key="3">
    <source>
        <dbReference type="Google" id="ProtNLM"/>
    </source>
</evidence>
<dbReference type="InterPro" id="IPR015003">
    <property type="entry name" value="DUF1853"/>
</dbReference>
<evidence type="ECO:0000313" key="2">
    <source>
        <dbReference type="Proteomes" id="UP000194136"/>
    </source>
</evidence>